<protein>
    <submittedName>
        <fullName evidence="2">Uncharacterized protein</fullName>
    </submittedName>
</protein>
<evidence type="ECO:0000313" key="3">
    <source>
        <dbReference type="Proteomes" id="UP001208131"/>
    </source>
</evidence>
<name>A0AAE3IID2_9FIRM</name>
<keyword evidence="1" id="KW-1133">Transmembrane helix</keyword>
<comment type="caution">
    <text evidence="2">The sequence shown here is derived from an EMBL/GenBank/DDBJ whole genome shotgun (WGS) entry which is preliminary data.</text>
</comment>
<proteinExistence type="predicted"/>
<evidence type="ECO:0000313" key="2">
    <source>
        <dbReference type="EMBL" id="MCU6704882.1"/>
    </source>
</evidence>
<dbReference type="EMBL" id="JAOQJZ010000002">
    <property type="protein sequence ID" value="MCU6704882.1"/>
    <property type="molecule type" value="Genomic_DNA"/>
</dbReference>
<feature type="transmembrane region" description="Helical" evidence="1">
    <location>
        <begin position="12"/>
        <end position="33"/>
    </location>
</feature>
<keyword evidence="3" id="KW-1185">Reference proteome</keyword>
<organism evidence="2 3">
    <name type="scientific">Hominimerdicola aceti</name>
    <dbReference type="NCBI Taxonomy" id="2981726"/>
    <lineage>
        <taxon>Bacteria</taxon>
        <taxon>Bacillati</taxon>
        <taxon>Bacillota</taxon>
        <taxon>Clostridia</taxon>
        <taxon>Eubacteriales</taxon>
        <taxon>Oscillospiraceae</taxon>
        <taxon>Hominimerdicola</taxon>
    </lineage>
</organism>
<keyword evidence="1" id="KW-0472">Membrane</keyword>
<evidence type="ECO:0000256" key="1">
    <source>
        <dbReference type="SAM" id="Phobius"/>
    </source>
</evidence>
<gene>
    <name evidence="2" type="ORF">OCV57_02920</name>
</gene>
<dbReference type="AlphaFoldDB" id="A0AAE3IID2"/>
<sequence>MNDNKKKKKGYRLDIVLIVSFFVMLISFCAYMMNTTLEEVLENETGSSVVTHDYTYESAESSSAA</sequence>
<dbReference type="Proteomes" id="UP001208131">
    <property type="component" value="Unassembled WGS sequence"/>
</dbReference>
<reference evidence="2 3" key="1">
    <citation type="journal article" date="2021" name="ISME Commun">
        <title>Automated analysis of genomic sequences facilitates high-throughput and comprehensive description of bacteria.</title>
        <authorList>
            <person name="Hitch T.C.A."/>
        </authorList>
    </citation>
    <scope>NUCLEOTIDE SEQUENCE [LARGE SCALE GENOMIC DNA]</scope>
    <source>
        <strain evidence="2 3">Sanger_31</strain>
    </source>
</reference>
<dbReference type="RefSeq" id="WP_267300407.1">
    <property type="nucleotide sequence ID" value="NZ_JAOQJZ010000002.1"/>
</dbReference>
<keyword evidence="1" id="KW-0812">Transmembrane</keyword>
<accession>A0AAE3IID2</accession>